<reference evidence="2 3" key="1">
    <citation type="journal article" date="2019" name="Int. J. Syst. Evol. Microbiol.">
        <title>The Global Catalogue of Microorganisms (GCM) 10K type strain sequencing project: providing services to taxonomists for standard genome sequencing and annotation.</title>
        <authorList>
            <consortium name="The Broad Institute Genomics Platform"/>
            <consortium name="The Broad Institute Genome Sequencing Center for Infectious Disease"/>
            <person name="Wu L."/>
            <person name="Ma J."/>
        </authorList>
    </citation>
    <scope>NUCLEOTIDE SEQUENCE [LARGE SCALE GENOMIC DNA]</scope>
    <source>
        <strain evidence="2 3">DT85</strain>
    </source>
</reference>
<proteinExistence type="predicted"/>
<dbReference type="Proteomes" id="UP001596398">
    <property type="component" value="Unassembled WGS sequence"/>
</dbReference>
<protein>
    <submittedName>
        <fullName evidence="2">Poly(R)-hydroxyalkanoic acid synthase subunit PhaE</fullName>
    </submittedName>
</protein>
<sequence>MSSRSDPMTAWWETATAANRQYAESVGRTMTAGNRFADAWMDLVDATTDQSYLDETAEAAVESQEIWLRAAEDTANRAADAVEGEEIEPERFRDIWLNAANRAFKNAMETTAFAALTGESVDEALAVRREYDEVREDLLHEWGLATAGDVREVGERLVELERRQQAVEERLDRVLDAVEEG</sequence>
<evidence type="ECO:0000313" key="2">
    <source>
        <dbReference type="EMBL" id="MFC7236046.1"/>
    </source>
</evidence>
<evidence type="ECO:0000256" key="1">
    <source>
        <dbReference type="SAM" id="Coils"/>
    </source>
</evidence>
<keyword evidence="3" id="KW-1185">Reference proteome</keyword>
<accession>A0ABD5ZRH7</accession>
<comment type="caution">
    <text evidence="2">The sequence shown here is derived from an EMBL/GenBank/DDBJ whole genome shotgun (WGS) entry which is preliminary data.</text>
</comment>
<name>A0ABD5ZRH7_9EURY</name>
<feature type="coiled-coil region" evidence="1">
    <location>
        <begin position="150"/>
        <end position="177"/>
    </location>
</feature>
<dbReference type="GeneID" id="79267751"/>
<keyword evidence="1" id="KW-0175">Coiled coil</keyword>
<dbReference type="EMBL" id="JBHTAP010000001">
    <property type="protein sequence ID" value="MFC7236046.1"/>
    <property type="molecule type" value="Genomic_DNA"/>
</dbReference>
<evidence type="ECO:0000313" key="3">
    <source>
        <dbReference type="Proteomes" id="UP001596398"/>
    </source>
</evidence>
<organism evidence="2 3">
    <name type="scientific">Halosegnis marinus</name>
    <dbReference type="NCBI Taxonomy" id="3034023"/>
    <lineage>
        <taxon>Archaea</taxon>
        <taxon>Methanobacteriati</taxon>
        <taxon>Methanobacteriota</taxon>
        <taxon>Stenosarchaea group</taxon>
        <taxon>Halobacteria</taxon>
        <taxon>Halobacteriales</taxon>
        <taxon>Natronomonadaceae</taxon>
        <taxon>Halosegnis</taxon>
    </lineage>
</organism>
<dbReference type="RefSeq" id="WP_276234195.1">
    <property type="nucleotide sequence ID" value="NZ_CP119802.1"/>
</dbReference>
<dbReference type="AlphaFoldDB" id="A0ABD5ZRH7"/>
<gene>
    <name evidence="2" type="ORF">ACFQJ4_12035</name>
</gene>